<sequence length="216" mass="23193">MTGRSPLPPPPPPAEIRTWPDRDALLRDRAVVLGELVRMFIGPGRLVLLWTWAGVAALGWSLVGSAFLMFEDAYDSLGVVPGIICLAIGAAVMVPAAVLVAVGVSRDLRIHRLLVEWGGLDRDPEGDMALRRPRASLLWLLTSFALCATGLFACLAVPANARAGVETYGLVAWQMGLGFLAWLTGLTGLVKAFAHRRWVLRVLAGVEPEPLIRVGG</sequence>
<dbReference type="EMBL" id="RDBM01000035">
    <property type="protein sequence ID" value="TXS26929.1"/>
    <property type="molecule type" value="Genomic_DNA"/>
</dbReference>
<keyword evidence="1" id="KW-1133">Transmembrane helix</keyword>
<keyword evidence="1" id="KW-0812">Transmembrane</keyword>
<name>A0A652KT81_9ACTN</name>
<dbReference type="RefSeq" id="WP_147983623.1">
    <property type="nucleotide sequence ID" value="NZ_RDBM01000035.1"/>
</dbReference>
<proteinExistence type="predicted"/>
<evidence type="ECO:0000256" key="1">
    <source>
        <dbReference type="SAM" id="Phobius"/>
    </source>
</evidence>
<protein>
    <submittedName>
        <fullName evidence="2">Uncharacterized protein</fullName>
    </submittedName>
</protein>
<keyword evidence="1" id="KW-0472">Membrane</keyword>
<dbReference type="AlphaFoldDB" id="A0A652KT81"/>
<organism evidence="2">
    <name type="scientific">Streptomyces sp. gb1(2016)</name>
    <dbReference type="NCBI Taxonomy" id="1828321"/>
    <lineage>
        <taxon>Bacteria</taxon>
        <taxon>Bacillati</taxon>
        <taxon>Actinomycetota</taxon>
        <taxon>Actinomycetes</taxon>
        <taxon>Kitasatosporales</taxon>
        <taxon>Streptomycetaceae</taxon>
        <taxon>Streptomyces</taxon>
    </lineage>
</organism>
<feature type="transmembrane region" description="Helical" evidence="1">
    <location>
        <begin position="46"/>
        <end position="70"/>
    </location>
</feature>
<reference evidence="2" key="1">
    <citation type="submission" date="2018-10" db="EMBL/GenBank/DDBJ databases">
        <authorList>
            <person name="Hariharan J."/>
            <person name="Choudoir M.J."/>
            <person name="Diebold P."/>
            <person name="Panke-Buisse K."/>
            <person name="Campbell A.N."/>
            <person name="Buckley D.H."/>
        </authorList>
    </citation>
    <scope>NUCLEOTIDE SEQUENCE</scope>
    <source>
        <strain evidence="2">Gb1</strain>
    </source>
</reference>
<accession>A0A652KT81</accession>
<feature type="transmembrane region" description="Helical" evidence="1">
    <location>
        <begin position="76"/>
        <end position="104"/>
    </location>
</feature>
<evidence type="ECO:0000313" key="2">
    <source>
        <dbReference type="EMBL" id="TXS26929.1"/>
    </source>
</evidence>
<feature type="transmembrane region" description="Helical" evidence="1">
    <location>
        <begin position="171"/>
        <end position="194"/>
    </location>
</feature>
<feature type="transmembrane region" description="Helical" evidence="1">
    <location>
        <begin position="137"/>
        <end position="159"/>
    </location>
</feature>
<comment type="caution">
    <text evidence="2">The sequence shown here is derived from an EMBL/GenBank/DDBJ whole genome shotgun (WGS) entry which is preliminary data.</text>
</comment>
<gene>
    <name evidence="2" type="ORF">EAO74_12645</name>
</gene>